<evidence type="ECO:0000313" key="14">
    <source>
        <dbReference type="Proteomes" id="UP000769022"/>
    </source>
</evidence>
<proteinExistence type="inferred from homology"/>
<dbReference type="EC" id="2.3.1.222" evidence="3"/>
<dbReference type="Proteomes" id="UP000769022">
    <property type="component" value="Chromosome"/>
</dbReference>
<comment type="cofactor">
    <cofactor evidence="1">
        <name>Zn(2+)</name>
        <dbReference type="ChEBI" id="CHEBI:29105"/>
    </cofactor>
</comment>
<keyword evidence="5 13" id="KW-0808">Transferase</keyword>
<dbReference type="Pfam" id="PF06130">
    <property type="entry name" value="PTAC"/>
    <property type="match status" value="1"/>
</dbReference>
<evidence type="ECO:0000256" key="9">
    <source>
        <dbReference type="ARBA" id="ARBA00030044"/>
    </source>
</evidence>
<evidence type="ECO:0000256" key="3">
    <source>
        <dbReference type="ARBA" id="ARBA00012206"/>
    </source>
</evidence>
<keyword evidence="14" id="KW-1185">Reference proteome</keyword>
<dbReference type="InterPro" id="IPR008300">
    <property type="entry name" value="PTAC"/>
</dbReference>
<dbReference type="KEGG" id="pphy:H7686_0002550"/>
<evidence type="ECO:0000256" key="12">
    <source>
        <dbReference type="ARBA" id="ARBA00047589"/>
    </source>
</evidence>
<evidence type="ECO:0000256" key="5">
    <source>
        <dbReference type="ARBA" id="ARBA00022679"/>
    </source>
</evidence>
<evidence type="ECO:0000256" key="1">
    <source>
        <dbReference type="ARBA" id="ARBA00001947"/>
    </source>
</evidence>
<dbReference type="GO" id="GO:0016747">
    <property type="term" value="F:acyltransferase activity, transferring groups other than amino-acyl groups"/>
    <property type="evidence" value="ECO:0007669"/>
    <property type="project" value="InterPro"/>
</dbReference>
<evidence type="ECO:0000256" key="6">
    <source>
        <dbReference type="ARBA" id="ARBA00022723"/>
    </source>
</evidence>
<dbReference type="NCBIfam" id="NF011652">
    <property type="entry name" value="PRK15070.1"/>
    <property type="match status" value="1"/>
</dbReference>
<reference evidence="13 14" key="1">
    <citation type="submission" date="2022-05" db="EMBL/GenBank/DDBJ databases">
        <title>'Parthenium hysterophorus' phyllody phytoplasma strain PR34.</title>
        <authorList>
            <person name="Kirdat K."/>
            <person name="Tiwarekar B."/>
            <person name="Yadav A."/>
        </authorList>
    </citation>
    <scope>NUCLEOTIDE SEQUENCE [LARGE SCALE GENOMIC DNA]</scope>
    <source>
        <strain evidence="13 14">PR34</strain>
    </source>
</reference>
<dbReference type="PANTHER" id="PTHR39453:SF1">
    <property type="entry name" value="PHOSPHATE PROPANOYLTRANSFERASE"/>
    <property type="match status" value="1"/>
</dbReference>
<dbReference type="PANTHER" id="PTHR39453">
    <property type="entry name" value="PHOSPHATE PROPANOYLTRANSFERASE"/>
    <property type="match status" value="1"/>
</dbReference>
<dbReference type="EMBL" id="CP097206">
    <property type="protein sequence ID" value="UQV27200.1"/>
    <property type="molecule type" value="Genomic_DNA"/>
</dbReference>
<evidence type="ECO:0000256" key="10">
    <source>
        <dbReference type="ARBA" id="ARBA00030939"/>
    </source>
</evidence>
<evidence type="ECO:0000256" key="4">
    <source>
        <dbReference type="ARBA" id="ARBA00020837"/>
    </source>
</evidence>
<dbReference type="RefSeq" id="WP_193622043.1">
    <property type="nucleotide sequence ID" value="NZ_JACRYS020000009.1"/>
</dbReference>
<evidence type="ECO:0000256" key="7">
    <source>
        <dbReference type="ARBA" id="ARBA00022833"/>
    </source>
</evidence>
<gene>
    <name evidence="13" type="primary">pduL</name>
    <name evidence="13" type="ORF">H7686_0002550</name>
</gene>
<name>A0AAX3B9A9_9MOLU</name>
<dbReference type="GO" id="GO:0046872">
    <property type="term" value="F:metal ion binding"/>
    <property type="evidence" value="ECO:0007669"/>
    <property type="project" value="UniProtKB-KW"/>
</dbReference>
<comment type="similarity">
    <text evidence="2">Belongs to the PduL family.</text>
</comment>
<comment type="catalytic activity">
    <reaction evidence="12">
        <text>propanoyl-CoA + phosphate = propanoyl phosphate + CoA</text>
        <dbReference type="Rhea" id="RHEA:28046"/>
        <dbReference type="ChEBI" id="CHEBI:43474"/>
        <dbReference type="ChEBI" id="CHEBI:57287"/>
        <dbReference type="ChEBI" id="CHEBI:57392"/>
        <dbReference type="ChEBI" id="CHEBI:58933"/>
        <dbReference type="EC" id="2.3.1.222"/>
    </reaction>
</comment>
<accession>A0AAX3B9A9</accession>
<protein>
    <recommendedName>
        <fullName evidence="4">Phosphate propanoyltransferase</fullName>
        <ecNumber evidence="3">2.3.1.222</ecNumber>
    </recommendedName>
    <alternativeName>
        <fullName evidence="10">Phosphate acyltransferase PduL</fullName>
    </alternativeName>
    <alternativeName>
        <fullName evidence="9">Phosphotransacylase PduL</fullName>
    </alternativeName>
    <alternativeName>
        <fullName evidence="11">Propanediol utilization protein PduL</fullName>
    </alternativeName>
</protein>
<keyword evidence="8 13" id="KW-0012">Acyltransferase</keyword>
<keyword evidence="6" id="KW-0479">Metal-binding</keyword>
<keyword evidence="7" id="KW-0862">Zinc</keyword>
<evidence type="ECO:0000256" key="11">
    <source>
        <dbReference type="ARBA" id="ARBA00033077"/>
    </source>
</evidence>
<dbReference type="AlphaFoldDB" id="A0AAX3B9A9"/>
<sequence>MLKKQMIPVGVSGRHAHLSLEALEILFGKNYKLTWFKDLTQKGQFAANEKIDVISSNNHILKNVRILGPLRKFTQIEISNSDNIRNKFGAPVRSSGDIKGSASATLIGPCGKLFIKEGVIIADRHIHLSDKEAKDLCLTDKQIVSVRVDGIKAGILHNVLCRVNVDFSLELHIDTDDASAFHLKNGDLVELMTIQS</sequence>
<evidence type="ECO:0000313" key="13">
    <source>
        <dbReference type="EMBL" id="UQV27200.1"/>
    </source>
</evidence>
<evidence type="ECO:0000256" key="2">
    <source>
        <dbReference type="ARBA" id="ARBA00007342"/>
    </source>
</evidence>
<organism evidence="13 14">
    <name type="scientific">Candidatus Phytoplasma asiaticum</name>
    <dbReference type="NCBI Taxonomy" id="2763338"/>
    <lineage>
        <taxon>Bacteria</taxon>
        <taxon>Bacillati</taxon>
        <taxon>Mycoplasmatota</taxon>
        <taxon>Mollicutes</taxon>
        <taxon>Acholeplasmatales</taxon>
        <taxon>Acholeplasmataceae</taxon>
        <taxon>Candidatus Phytoplasma</taxon>
        <taxon>16SrII (Peanut WB group)</taxon>
    </lineage>
</organism>
<evidence type="ECO:0000256" key="8">
    <source>
        <dbReference type="ARBA" id="ARBA00023315"/>
    </source>
</evidence>